<dbReference type="PROSITE" id="PS50850">
    <property type="entry name" value="MFS"/>
    <property type="match status" value="1"/>
</dbReference>
<feature type="transmembrane region" description="Helical" evidence="6">
    <location>
        <begin position="308"/>
        <end position="328"/>
    </location>
</feature>
<dbReference type="EMBL" id="FNIG01000004">
    <property type="protein sequence ID" value="SDN41004.1"/>
    <property type="molecule type" value="Genomic_DNA"/>
</dbReference>
<accession>A0A1H0B5V0</accession>
<protein>
    <submittedName>
        <fullName evidence="8">Predicted arabinose efflux permease, MFS family</fullName>
    </submittedName>
</protein>
<dbReference type="InterPro" id="IPR001958">
    <property type="entry name" value="Tet-R_TetA/multi-R_MdtG-like"/>
</dbReference>
<feature type="transmembrane region" description="Helical" evidence="6">
    <location>
        <begin position="76"/>
        <end position="93"/>
    </location>
</feature>
<feature type="transmembrane region" description="Helical" evidence="6">
    <location>
        <begin position="348"/>
        <end position="368"/>
    </location>
</feature>
<dbReference type="InterPro" id="IPR011701">
    <property type="entry name" value="MFS"/>
</dbReference>
<dbReference type="GO" id="GO:0005886">
    <property type="term" value="C:plasma membrane"/>
    <property type="evidence" value="ECO:0007669"/>
    <property type="project" value="UniProtKB-SubCell"/>
</dbReference>
<evidence type="ECO:0000256" key="3">
    <source>
        <dbReference type="ARBA" id="ARBA00022692"/>
    </source>
</evidence>
<dbReference type="GO" id="GO:0022857">
    <property type="term" value="F:transmembrane transporter activity"/>
    <property type="evidence" value="ECO:0007669"/>
    <property type="project" value="InterPro"/>
</dbReference>
<dbReference type="AlphaFoldDB" id="A0A1H0B5V0"/>
<keyword evidence="4 6" id="KW-1133">Transmembrane helix</keyword>
<dbReference type="RefSeq" id="WP_093856666.1">
    <property type="nucleotide sequence ID" value="NZ_BJVZ01000029.1"/>
</dbReference>
<dbReference type="PANTHER" id="PTHR23506">
    <property type="entry name" value="GH10249P"/>
    <property type="match status" value="1"/>
</dbReference>
<evidence type="ECO:0000256" key="4">
    <source>
        <dbReference type="ARBA" id="ARBA00022989"/>
    </source>
</evidence>
<dbReference type="InterPro" id="IPR020846">
    <property type="entry name" value="MFS_dom"/>
</dbReference>
<proteinExistence type="predicted"/>
<dbReference type="Proteomes" id="UP000199334">
    <property type="component" value="Unassembled WGS sequence"/>
</dbReference>
<dbReference type="PROSITE" id="PS51257">
    <property type="entry name" value="PROKAR_LIPOPROTEIN"/>
    <property type="match status" value="1"/>
</dbReference>
<evidence type="ECO:0000256" key="5">
    <source>
        <dbReference type="ARBA" id="ARBA00023136"/>
    </source>
</evidence>
<evidence type="ECO:0000313" key="8">
    <source>
        <dbReference type="EMBL" id="SDN41004.1"/>
    </source>
</evidence>
<dbReference type="STRING" id="237069.SAMN05216498_2231"/>
<feature type="transmembrane region" description="Helical" evidence="6">
    <location>
        <begin position="243"/>
        <end position="262"/>
    </location>
</feature>
<evidence type="ECO:0000256" key="1">
    <source>
        <dbReference type="ARBA" id="ARBA00004651"/>
    </source>
</evidence>
<sequence>MGNTRERKVTVIALITAACILGDAMLFIVMPIYWRDFGLTALWQVGVLLSANRLIRLPINPLVGWFYQHMEKRTGVILAIILAAVSTLSYGWLKGFWLLLLMRCVWGVAWSLLRLGGFLTVIEVSNDQTRGRLMGKYNGLWGLGGLTGMLVGGLFVDVFSLELVATLFATISIISLLFAFRYIPRTKQGSQSQPKNNDNDLSFWRRKETWAVLGTGFMMAMVIFGIFLSTLSRLLDVQMNESFVWLGITIGAATVAGFIQAIKWGWDPFLAPLVGKVSDEKFGRIKILILAFLVSGLTFYLFTLEVAFWFLLILLLTFQLMSTILVTVSDSLASDVATQTSKVGLMTAYTVAVDLGAAFGPLFGYVIVDYLSLGTLYLLTAILLGFVGVFWLLLLRANSMSKLI</sequence>
<evidence type="ECO:0000313" key="9">
    <source>
        <dbReference type="Proteomes" id="UP000199334"/>
    </source>
</evidence>
<dbReference type="PRINTS" id="PR01035">
    <property type="entry name" value="TCRTETA"/>
</dbReference>
<gene>
    <name evidence="8" type="ORF">SAMN05216498_2231</name>
</gene>
<dbReference type="InterPro" id="IPR036259">
    <property type="entry name" value="MFS_trans_sf"/>
</dbReference>
<dbReference type="Pfam" id="PF07690">
    <property type="entry name" value="MFS_1"/>
    <property type="match status" value="2"/>
</dbReference>
<dbReference type="Gene3D" id="1.20.1250.20">
    <property type="entry name" value="MFS general substrate transporter like domains"/>
    <property type="match status" value="2"/>
</dbReference>
<feature type="transmembrane region" description="Helical" evidence="6">
    <location>
        <begin position="105"/>
        <end position="125"/>
    </location>
</feature>
<feature type="transmembrane region" description="Helical" evidence="6">
    <location>
        <begin position="283"/>
        <end position="302"/>
    </location>
</feature>
<keyword evidence="5 6" id="KW-0472">Membrane</keyword>
<keyword evidence="2" id="KW-0813">Transport</keyword>
<evidence type="ECO:0000256" key="6">
    <source>
        <dbReference type="SAM" id="Phobius"/>
    </source>
</evidence>
<name>A0A1H0B5V0_9BACI</name>
<feature type="domain" description="Major facilitator superfamily (MFS) profile" evidence="7">
    <location>
        <begin position="8"/>
        <end position="399"/>
    </location>
</feature>
<dbReference type="InterPro" id="IPR050930">
    <property type="entry name" value="MFS_Vesicular_Transporter"/>
</dbReference>
<dbReference type="OrthoDB" id="5338069at2"/>
<keyword evidence="9" id="KW-1185">Reference proteome</keyword>
<feature type="transmembrane region" description="Helical" evidence="6">
    <location>
        <begin position="210"/>
        <end position="231"/>
    </location>
</feature>
<evidence type="ECO:0000259" key="7">
    <source>
        <dbReference type="PROSITE" id="PS50850"/>
    </source>
</evidence>
<feature type="transmembrane region" description="Helical" evidence="6">
    <location>
        <begin position="137"/>
        <end position="156"/>
    </location>
</feature>
<dbReference type="SUPFAM" id="SSF103473">
    <property type="entry name" value="MFS general substrate transporter"/>
    <property type="match status" value="1"/>
</dbReference>
<evidence type="ECO:0000256" key="2">
    <source>
        <dbReference type="ARBA" id="ARBA00022448"/>
    </source>
</evidence>
<reference evidence="8 9" key="1">
    <citation type="submission" date="2016-10" db="EMBL/GenBank/DDBJ databases">
        <authorList>
            <person name="de Groot N.N."/>
        </authorList>
    </citation>
    <scope>NUCLEOTIDE SEQUENCE [LARGE SCALE GENOMIC DNA]</scope>
    <source>
        <strain evidence="8 9">CGMCC 1.3442</strain>
    </source>
</reference>
<feature type="transmembrane region" description="Helical" evidence="6">
    <location>
        <begin position="162"/>
        <end position="183"/>
    </location>
</feature>
<keyword evidence="3 6" id="KW-0812">Transmembrane</keyword>
<organism evidence="8 9">
    <name type="scientific">Tenuibacillus multivorans</name>
    <dbReference type="NCBI Taxonomy" id="237069"/>
    <lineage>
        <taxon>Bacteria</taxon>
        <taxon>Bacillati</taxon>
        <taxon>Bacillota</taxon>
        <taxon>Bacilli</taxon>
        <taxon>Bacillales</taxon>
        <taxon>Bacillaceae</taxon>
        <taxon>Tenuibacillus</taxon>
    </lineage>
</organism>
<feature type="transmembrane region" description="Helical" evidence="6">
    <location>
        <begin position="374"/>
        <end position="395"/>
    </location>
</feature>
<comment type="subcellular location">
    <subcellularLocation>
        <location evidence="1">Cell membrane</location>
        <topology evidence="1">Multi-pass membrane protein</topology>
    </subcellularLocation>
</comment>
<dbReference type="PANTHER" id="PTHR23506:SF23">
    <property type="entry name" value="GH10249P"/>
    <property type="match status" value="1"/>
</dbReference>
<feature type="transmembrane region" description="Helical" evidence="6">
    <location>
        <begin position="12"/>
        <end position="33"/>
    </location>
</feature>